<evidence type="ECO:0000256" key="6">
    <source>
        <dbReference type="SAM" id="Phobius"/>
    </source>
</evidence>
<evidence type="ECO:0000256" key="2">
    <source>
        <dbReference type="ARBA" id="ARBA00008053"/>
    </source>
</evidence>
<proteinExistence type="inferred from homology"/>
<comment type="subcellular location">
    <subcellularLocation>
        <location evidence="1">Endomembrane system</location>
    </subcellularLocation>
</comment>
<gene>
    <name evidence="7" type="ORF">JFN93_04785</name>
</gene>
<dbReference type="AlphaFoldDB" id="A0A8J7M095"/>
<protein>
    <submittedName>
        <fullName evidence="7">DUF445 family protein</fullName>
    </submittedName>
</protein>
<keyword evidence="3 6" id="KW-0812">Transmembrane</keyword>
<evidence type="ECO:0000256" key="4">
    <source>
        <dbReference type="ARBA" id="ARBA00022989"/>
    </source>
</evidence>
<evidence type="ECO:0000313" key="7">
    <source>
        <dbReference type="EMBL" id="MBJ6724017.1"/>
    </source>
</evidence>
<reference evidence="7" key="1">
    <citation type="submission" date="2020-12" db="EMBL/GenBank/DDBJ databases">
        <title>Geomonas sp. Red875, isolated from river sediment.</title>
        <authorList>
            <person name="Xu Z."/>
            <person name="Zhang Z."/>
            <person name="Masuda Y."/>
            <person name="Itoh H."/>
            <person name="Senoo K."/>
        </authorList>
    </citation>
    <scope>NUCLEOTIDE SEQUENCE</scope>
    <source>
        <strain evidence="7">Red875</strain>
    </source>
</reference>
<evidence type="ECO:0000313" key="8">
    <source>
        <dbReference type="Proteomes" id="UP000636888"/>
    </source>
</evidence>
<keyword evidence="5 6" id="KW-0472">Membrane</keyword>
<dbReference type="PANTHER" id="PTHR35791">
    <property type="entry name" value="UPF0754 MEMBRANE PROTEIN YHEB"/>
    <property type="match status" value="1"/>
</dbReference>
<dbReference type="GO" id="GO:0012505">
    <property type="term" value="C:endomembrane system"/>
    <property type="evidence" value="ECO:0007669"/>
    <property type="project" value="UniProtKB-SubCell"/>
</dbReference>
<dbReference type="Pfam" id="PF04286">
    <property type="entry name" value="DUF445"/>
    <property type="match status" value="2"/>
</dbReference>
<evidence type="ECO:0000256" key="3">
    <source>
        <dbReference type="ARBA" id="ARBA00022692"/>
    </source>
</evidence>
<dbReference type="PANTHER" id="PTHR35791:SF1">
    <property type="entry name" value="UPF0754 MEMBRANE PROTEIN YHEB"/>
    <property type="match status" value="1"/>
</dbReference>
<keyword evidence="8" id="KW-1185">Reference proteome</keyword>
<evidence type="ECO:0000256" key="5">
    <source>
        <dbReference type="ARBA" id="ARBA00023136"/>
    </source>
</evidence>
<keyword evidence="4 6" id="KW-1133">Transmembrane helix</keyword>
<name>A0A8J7M095_9BACT</name>
<comment type="similarity">
    <text evidence="2">Belongs to the UPF0754 family.</text>
</comment>
<dbReference type="RefSeq" id="WP_199382855.1">
    <property type="nucleotide sequence ID" value="NZ_JAEMHM010000003.1"/>
</dbReference>
<dbReference type="Proteomes" id="UP000636888">
    <property type="component" value="Unassembled WGS sequence"/>
</dbReference>
<accession>A0A8J7M095</accession>
<sequence>MTDFLHLLSYLRQPLVGAFTGYVTTDVAIRLLFHPLKPWHLFGVRIPLTPGVFPAKRYEFAEKVGVMVGSHLFTSDDVRQALQKEEFRRELKGAVDGKIDRLFAREMGTLESLFPVDFQRWLRDLVDQMRHRGMEEVYRYLESDPCAAEVRRLLHEMEDALLARDLHSLVTPEQDEMLRRRLSETVGEFLHSRQVTVALAALVDRKVEEIYASETPLGAILPEGTADAVASMLEQELQSAAEALTSGPEFRALLSAKIRESLRSAVGSLRGVPGFFAKFVDPDWLISQFPDFTQKIEQEMAAWLRDERTQEQISEALRDRVDLFLSRPWSELLSGLPYRRLAALRRLARMKVLRMLRGRQLAASVTAAVESNLDRLRERTLGELLKDMLSDPGVERVREEIAAEVLAALRSPVSRQTLEKSVSEKVEEMVFQRPIGHLSAFLPVQARDELTEAVLQQLSELLVKELPPLVDTLNIRKIVEDKVNALDIVAMEGLLLDIMKESFMFLNLFGAFLGFLIGIANEILPGFG</sequence>
<dbReference type="EMBL" id="JAEMHM010000003">
    <property type="protein sequence ID" value="MBJ6724017.1"/>
    <property type="molecule type" value="Genomic_DNA"/>
</dbReference>
<feature type="transmembrane region" description="Helical" evidence="6">
    <location>
        <begin position="503"/>
        <end position="524"/>
    </location>
</feature>
<evidence type="ECO:0000256" key="1">
    <source>
        <dbReference type="ARBA" id="ARBA00004308"/>
    </source>
</evidence>
<organism evidence="7 8">
    <name type="scientific">Geomesophilobacter sediminis</name>
    <dbReference type="NCBI Taxonomy" id="2798584"/>
    <lineage>
        <taxon>Bacteria</taxon>
        <taxon>Pseudomonadati</taxon>
        <taxon>Thermodesulfobacteriota</taxon>
        <taxon>Desulfuromonadia</taxon>
        <taxon>Geobacterales</taxon>
        <taxon>Geobacteraceae</taxon>
        <taxon>Geomesophilobacter</taxon>
    </lineage>
</organism>
<dbReference type="InterPro" id="IPR007383">
    <property type="entry name" value="DUF445"/>
</dbReference>
<comment type="caution">
    <text evidence="7">The sequence shown here is derived from an EMBL/GenBank/DDBJ whole genome shotgun (WGS) entry which is preliminary data.</text>
</comment>